<dbReference type="EMBL" id="BMMK01000012">
    <property type="protein sequence ID" value="GGM57090.1"/>
    <property type="molecule type" value="Genomic_DNA"/>
</dbReference>
<evidence type="ECO:0000313" key="2">
    <source>
        <dbReference type="Proteomes" id="UP000637578"/>
    </source>
</evidence>
<organism evidence="1 2">
    <name type="scientific">Longimycelium tulufanense</name>
    <dbReference type="NCBI Taxonomy" id="907463"/>
    <lineage>
        <taxon>Bacteria</taxon>
        <taxon>Bacillati</taxon>
        <taxon>Actinomycetota</taxon>
        <taxon>Actinomycetes</taxon>
        <taxon>Pseudonocardiales</taxon>
        <taxon>Pseudonocardiaceae</taxon>
        <taxon>Longimycelium</taxon>
    </lineage>
</organism>
<name>A0A8J3FUQ5_9PSEU</name>
<comment type="caution">
    <text evidence="1">The sequence shown here is derived from an EMBL/GenBank/DDBJ whole genome shotgun (WGS) entry which is preliminary data.</text>
</comment>
<sequence>MAPLRWLFDLLRGPVATPRRPGTWWRGLLVCAIDGTALTVPDTPRMLTLFTTQRGNHSGTCHHQILLVALLACGTRTLIDAVSARTVSTPRHGLVMRSLTMPCLRSSSNSS</sequence>
<reference evidence="1" key="1">
    <citation type="journal article" date="2014" name="Int. J. Syst. Evol. Microbiol.">
        <title>Complete genome sequence of Corynebacterium casei LMG S-19264T (=DSM 44701T), isolated from a smear-ripened cheese.</title>
        <authorList>
            <consortium name="US DOE Joint Genome Institute (JGI-PGF)"/>
            <person name="Walter F."/>
            <person name="Albersmeier A."/>
            <person name="Kalinowski J."/>
            <person name="Ruckert C."/>
        </authorList>
    </citation>
    <scope>NUCLEOTIDE SEQUENCE</scope>
    <source>
        <strain evidence="1">CGMCC 4.5737</strain>
    </source>
</reference>
<accession>A0A8J3FUQ5</accession>
<proteinExistence type="predicted"/>
<dbReference type="AlphaFoldDB" id="A0A8J3FUQ5"/>
<protein>
    <submittedName>
        <fullName evidence="1">Uncharacterized protein</fullName>
    </submittedName>
</protein>
<dbReference type="Proteomes" id="UP000637578">
    <property type="component" value="Unassembled WGS sequence"/>
</dbReference>
<gene>
    <name evidence="1" type="ORF">GCM10012275_30270</name>
</gene>
<keyword evidence="2" id="KW-1185">Reference proteome</keyword>
<dbReference type="RefSeq" id="WP_229686390.1">
    <property type="nucleotide sequence ID" value="NZ_BMMK01000012.1"/>
</dbReference>
<reference evidence="1" key="2">
    <citation type="submission" date="2020-09" db="EMBL/GenBank/DDBJ databases">
        <authorList>
            <person name="Sun Q."/>
            <person name="Zhou Y."/>
        </authorList>
    </citation>
    <scope>NUCLEOTIDE SEQUENCE</scope>
    <source>
        <strain evidence="1">CGMCC 4.5737</strain>
    </source>
</reference>
<evidence type="ECO:0000313" key="1">
    <source>
        <dbReference type="EMBL" id="GGM57090.1"/>
    </source>
</evidence>